<dbReference type="eggNOG" id="ENOG5033KXC">
    <property type="taxonomic scope" value="Bacteria"/>
</dbReference>
<dbReference type="EMBL" id="CP002390">
    <property type="protein sequence ID" value="EFE27890.1"/>
    <property type="molecule type" value="Genomic_DNA"/>
</dbReference>
<dbReference type="STRING" id="546269.HMPREF0389_01142"/>
<dbReference type="OrthoDB" id="2083856at2"/>
<gene>
    <name evidence="2" type="ordered locus">HMPREF0389_01142</name>
</gene>
<dbReference type="Proteomes" id="UP000007468">
    <property type="component" value="Chromosome"/>
</dbReference>
<keyword evidence="1" id="KW-0472">Membrane</keyword>
<evidence type="ECO:0000313" key="2">
    <source>
        <dbReference type="EMBL" id="EFE27890.1"/>
    </source>
</evidence>
<reference evidence="3" key="1">
    <citation type="submission" date="2010-12" db="EMBL/GenBank/DDBJ databases">
        <title>The genome sequence of Filifactor alocis strain ATCC 35896.</title>
        <authorList>
            <consortium name="The Broad Institute Genome Sequencing Platform"/>
            <person name="Ward D."/>
            <person name="Earl A."/>
            <person name="Feldgarden M."/>
            <person name="Young S.K."/>
            <person name="Gargeya S."/>
            <person name="Zeng Q."/>
            <person name="Alvarado L."/>
            <person name="Berlin A."/>
            <person name="Bochicchio J."/>
            <person name="Chapman S.B."/>
            <person name="Chen Z."/>
            <person name="Freedman E."/>
            <person name="Gellesch M."/>
            <person name="Goldberg J."/>
            <person name="Griggs A."/>
            <person name="Gujja S."/>
            <person name="Heilman E."/>
            <person name="Heiman D."/>
            <person name="Howarth C."/>
            <person name="Mehta T."/>
            <person name="Neiman D."/>
            <person name="Pearson M."/>
            <person name="Roberts A."/>
            <person name="Saif S."/>
            <person name="Shea T."/>
            <person name="Shenoy N."/>
            <person name="Sisk P."/>
            <person name="Stolte C."/>
            <person name="Sykes S."/>
            <person name="White J."/>
            <person name="Yandava C."/>
            <person name="Izard J."/>
            <person name="Blanton J.M."/>
            <person name="Baranova O.V."/>
            <person name="Tanner A.C."/>
            <person name="Dewhirst F.E."/>
            <person name="Haas B."/>
            <person name="Nusbaum C."/>
            <person name="Birren B."/>
        </authorList>
    </citation>
    <scope>NUCLEOTIDE SEQUENCE [LARGE SCALE GENOMIC DNA]</scope>
    <source>
        <strain evidence="3">ATCC 35896 / CCUG 47790 / D40 B5</strain>
    </source>
</reference>
<feature type="transmembrane region" description="Helical" evidence="1">
    <location>
        <begin position="6"/>
        <end position="26"/>
    </location>
</feature>
<accession>D6GSQ5</accession>
<feature type="transmembrane region" description="Helical" evidence="1">
    <location>
        <begin position="75"/>
        <end position="96"/>
    </location>
</feature>
<proteinExistence type="predicted"/>
<name>D6GSQ5_FILAD</name>
<keyword evidence="3" id="KW-1185">Reference proteome</keyword>
<dbReference type="AlphaFoldDB" id="D6GSQ5"/>
<evidence type="ECO:0000256" key="1">
    <source>
        <dbReference type="SAM" id="Phobius"/>
    </source>
</evidence>
<organism evidence="2 3">
    <name type="scientific">Filifactor alocis (strain ATCC 35896 / CCUG 47790 / D40 B5)</name>
    <name type="common">Fusobacterium alocis</name>
    <dbReference type="NCBI Taxonomy" id="546269"/>
    <lineage>
        <taxon>Bacteria</taxon>
        <taxon>Bacillati</taxon>
        <taxon>Bacillota</taxon>
        <taxon>Clostridia</taxon>
        <taxon>Peptostreptococcales</taxon>
        <taxon>Filifactoraceae</taxon>
        <taxon>Filifactor</taxon>
    </lineage>
</organism>
<keyword evidence="1" id="KW-0812">Transmembrane</keyword>
<keyword evidence="1" id="KW-1133">Transmembrane helix</keyword>
<evidence type="ECO:0000313" key="3">
    <source>
        <dbReference type="Proteomes" id="UP000007468"/>
    </source>
</evidence>
<feature type="transmembrane region" description="Helical" evidence="1">
    <location>
        <begin position="38"/>
        <end position="59"/>
    </location>
</feature>
<protein>
    <submittedName>
        <fullName evidence="2">Uncharacterized protein</fullName>
    </submittedName>
</protein>
<dbReference type="KEGG" id="faa:HMPREF0389_01142"/>
<sequence>MIQFSGYGLIIVVLDYFGGIFLLSQLTPYLFKTFKEQYITLLLFHIIITVINFCLAKYLNREEVNHTVFELRLEYAVLATGLLLLPIVIMMGKGIVY</sequence>
<dbReference type="RefSeq" id="WP_014261736.1">
    <property type="nucleotide sequence ID" value="NC_016630.1"/>
</dbReference>